<dbReference type="GO" id="GO:0015159">
    <property type="term" value="F:polysaccharide transmembrane transporter activity"/>
    <property type="evidence" value="ECO:0007669"/>
    <property type="project" value="InterPro"/>
</dbReference>
<comment type="caution">
    <text evidence="18">The sequence shown here is derived from an EMBL/GenBank/DDBJ whole genome shotgun (WGS) entry which is preliminary data.</text>
</comment>
<keyword evidence="9" id="KW-0406">Ion transport</keyword>
<evidence type="ECO:0000256" key="1">
    <source>
        <dbReference type="ARBA" id="ARBA00004571"/>
    </source>
</evidence>
<dbReference type="Pfam" id="PF22461">
    <property type="entry name" value="SLBB_2"/>
    <property type="match status" value="1"/>
</dbReference>
<keyword evidence="5" id="KW-0762">Sugar transport</keyword>
<dbReference type="Proteomes" id="UP000603141">
    <property type="component" value="Unassembled WGS sequence"/>
</dbReference>
<dbReference type="PANTHER" id="PTHR33619">
    <property type="entry name" value="POLYSACCHARIDE EXPORT PROTEIN GFCE-RELATED"/>
    <property type="match status" value="1"/>
</dbReference>
<keyword evidence="8" id="KW-0625">Polysaccharide transport</keyword>
<evidence type="ECO:0000256" key="4">
    <source>
        <dbReference type="ARBA" id="ARBA00022452"/>
    </source>
</evidence>
<keyword evidence="10" id="KW-0626">Porin</keyword>
<dbReference type="InterPro" id="IPR049712">
    <property type="entry name" value="Poly_export"/>
</dbReference>
<dbReference type="InterPro" id="IPR003715">
    <property type="entry name" value="Poly_export_N"/>
</dbReference>
<evidence type="ECO:0000256" key="3">
    <source>
        <dbReference type="ARBA" id="ARBA00022448"/>
    </source>
</evidence>
<evidence type="ECO:0000256" key="9">
    <source>
        <dbReference type="ARBA" id="ARBA00023065"/>
    </source>
</evidence>
<keyword evidence="7 15" id="KW-0732">Signal</keyword>
<keyword evidence="14" id="KW-0449">Lipoprotein</keyword>
<dbReference type="Pfam" id="PF02563">
    <property type="entry name" value="Poly_export"/>
    <property type="match status" value="1"/>
</dbReference>
<evidence type="ECO:0000256" key="2">
    <source>
        <dbReference type="ARBA" id="ARBA00009450"/>
    </source>
</evidence>
<feature type="domain" description="SLBB" evidence="17">
    <location>
        <begin position="108"/>
        <end position="188"/>
    </location>
</feature>
<sequence>MKWNRLIASAALCIGLVWNAAMADDQGGSSGVIGRLDTVEIRVFREDDLTTRGQLSADGTISMPLIGSVRIEGLNTDQAAAEITRKLHAGYLVKPEVSVSIENRIRRTVTVLGQAQRPGVFEIPAHRQLTLVEAIGMAGGLTRIANDRKIHLKRNSSSGESEVLTINLRDVTTGKSKDIPLRDGDVVSISESLF</sequence>
<feature type="domain" description="Polysaccharide export protein N-terminal" evidence="16">
    <location>
        <begin position="32"/>
        <end position="101"/>
    </location>
</feature>
<evidence type="ECO:0000259" key="16">
    <source>
        <dbReference type="Pfam" id="PF02563"/>
    </source>
</evidence>
<evidence type="ECO:0000256" key="13">
    <source>
        <dbReference type="ARBA" id="ARBA00023237"/>
    </source>
</evidence>
<evidence type="ECO:0000313" key="18">
    <source>
        <dbReference type="EMBL" id="MBK1882381.1"/>
    </source>
</evidence>
<keyword evidence="11" id="KW-0472">Membrane</keyword>
<dbReference type="GO" id="GO:0015288">
    <property type="term" value="F:porin activity"/>
    <property type="evidence" value="ECO:0007669"/>
    <property type="project" value="UniProtKB-KW"/>
</dbReference>
<dbReference type="PANTHER" id="PTHR33619:SF3">
    <property type="entry name" value="POLYSACCHARIDE EXPORT PROTEIN GFCE-RELATED"/>
    <property type="match status" value="1"/>
</dbReference>
<evidence type="ECO:0000256" key="11">
    <source>
        <dbReference type="ARBA" id="ARBA00023136"/>
    </source>
</evidence>
<evidence type="ECO:0000256" key="6">
    <source>
        <dbReference type="ARBA" id="ARBA00022692"/>
    </source>
</evidence>
<evidence type="ECO:0000256" key="10">
    <source>
        <dbReference type="ARBA" id="ARBA00023114"/>
    </source>
</evidence>
<dbReference type="InterPro" id="IPR054765">
    <property type="entry name" value="SLBB_dom"/>
</dbReference>
<dbReference type="GO" id="GO:0046930">
    <property type="term" value="C:pore complex"/>
    <property type="evidence" value="ECO:0007669"/>
    <property type="project" value="UniProtKB-KW"/>
</dbReference>
<evidence type="ECO:0000256" key="15">
    <source>
        <dbReference type="SAM" id="SignalP"/>
    </source>
</evidence>
<dbReference type="GO" id="GO:0006811">
    <property type="term" value="P:monoatomic ion transport"/>
    <property type="evidence" value="ECO:0007669"/>
    <property type="project" value="UniProtKB-KW"/>
</dbReference>
<gene>
    <name evidence="18" type="ORF">JIN85_08145</name>
</gene>
<keyword evidence="6" id="KW-0812">Transmembrane</keyword>
<evidence type="ECO:0000256" key="5">
    <source>
        <dbReference type="ARBA" id="ARBA00022597"/>
    </source>
</evidence>
<dbReference type="EMBL" id="JAENIJ010000010">
    <property type="protein sequence ID" value="MBK1882381.1"/>
    <property type="molecule type" value="Genomic_DNA"/>
</dbReference>
<organism evidence="18 19">
    <name type="scientific">Luteolibacter pohnpeiensis</name>
    <dbReference type="NCBI Taxonomy" id="454153"/>
    <lineage>
        <taxon>Bacteria</taxon>
        <taxon>Pseudomonadati</taxon>
        <taxon>Verrucomicrobiota</taxon>
        <taxon>Verrucomicrobiia</taxon>
        <taxon>Verrucomicrobiales</taxon>
        <taxon>Verrucomicrobiaceae</taxon>
        <taxon>Luteolibacter</taxon>
    </lineage>
</organism>
<accession>A0A934VQR4</accession>
<keyword evidence="4" id="KW-1134">Transmembrane beta strand</keyword>
<dbReference type="Gene3D" id="3.30.1950.10">
    <property type="entry name" value="wza like domain"/>
    <property type="match status" value="1"/>
</dbReference>
<reference evidence="18" key="1">
    <citation type="submission" date="2021-01" db="EMBL/GenBank/DDBJ databases">
        <title>Modified the classification status of verrucomicrobia.</title>
        <authorList>
            <person name="Feng X."/>
        </authorList>
    </citation>
    <scope>NUCLEOTIDE SEQUENCE</scope>
    <source>
        <strain evidence="18">KCTC 22041</strain>
    </source>
</reference>
<evidence type="ECO:0000256" key="7">
    <source>
        <dbReference type="ARBA" id="ARBA00022729"/>
    </source>
</evidence>
<feature type="signal peptide" evidence="15">
    <location>
        <begin position="1"/>
        <end position="23"/>
    </location>
</feature>
<keyword evidence="13" id="KW-0998">Cell outer membrane</keyword>
<keyword evidence="3" id="KW-0813">Transport</keyword>
<keyword evidence="12" id="KW-0564">Palmitate</keyword>
<comment type="similarity">
    <text evidence="2">Belongs to the BexD/CtrA/VexA family.</text>
</comment>
<feature type="chain" id="PRO_5037805312" evidence="15">
    <location>
        <begin position="24"/>
        <end position="194"/>
    </location>
</feature>
<evidence type="ECO:0000313" key="19">
    <source>
        <dbReference type="Proteomes" id="UP000603141"/>
    </source>
</evidence>
<name>A0A934VQR4_9BACT</name>
<dbReference type="RefSeq" id="WP_200269463.1">
    <property type="nucleotide sequence ID" value="NZ_JAENIJ010000010.1"/>
</dbReference>
<evidence type="ECO:0000256" key="14">
    <source>
        <dbReference type="ARBA" id="ARBA00023288"/>
    </source>
</evidence>
<evidence type="ECO:0000259" key="17">
    <source>
        <dbReference type="Pfam" id="PF22461"/>
    </source>
</evidence>
<protein>
    <submittedName>
        <fullName evidence="18">Polysaccharide export protein</fullName>
    </submittedName>
</protein>
<dbReference type="AlphaFoldDB" id="A0A934VQR4"/>
<dbReference type="GO" id="GO:0009279">
    <property type="term" value="C:cell outer membrane"/>
    <property type="evidence" value="ECO:0007669"/>
    <property type="project" value="UniProtKB-SubCell"/>
</dbReference>
<evidence type="ECO:0000256" key="8">
    <source>
        <dbReference type="ARBA" id="ARBA00023047"/>
    </source>
</evidence>
<proteinExistence type="inferred from homology"/>
<dbReference type="Gene3D" id="3.10.560.10">
    <property type="entry name" value="Outer membrane lipoprotein wza domain like"/>
    <property type="match status" value="1"/>
</dbReference>
<keyword evidence="19" id="KW-1185">Reference proteome</keyword>
<evidence type="ECO:0000256" key="12">
    <source>
        <dbReference type="ARBA" id="ARBA00023139"/>
    </source>
</evidence>
<comment type="subcellular location">
    <subcellularLocation>
        <location evidence="1">Cell outer membrane</location>
        <topology evidence="1">Multi-pass membrane protein</topology>
    </subcellularLocation>
</comment>